<dbReference type="PANTHER" id="PTHR24300">
    <property type="entry name" value="CYTOCHROME P450 508A4-RELATED"/>
    <property type="match status" value="1"/>
</dbReference>
<comment type="cofactor">
    <cofactor evidence="1">
        <name>heme</name>
        <dbReference type="ChEBI" id="CHEBI:30413"/>
    </cofactor>
</comment>
<dbReference type="GO" id="GO:0016712">
    <property type="term" value="F:oxidoreductase activity, acting on paired donors, with incorporation or reduction of molecular oxygen, reduced flavin or flavoprotein as one donor, and incorporation of one atom of oxygen"/>
    <property type="evidence" value="ECO:0007669"/>
    <property type="project" value="TreeGrafter"/>
</dbReference>
<keyword evidence="6" id="KW-1185">Reference proteome</keyword>
<keyword evidence="3" id="KW-0479">Metal-binding</keyword>
<dbReference type="AlphaFoldDB" id="A0AA35NZK4"/>
<dbReference type="PANTHER" id="PTHR24300:SF389">
    <property type="entry name" value="CYTOCHROME P450 2C20"/>
    <property type="match status" value="1"/>
</dbReference>
<dbReference type="PRINTS" id="PR00463">
    <property type="entry name" value="EP450I"/>
</dbReference>
<organism evidence="5 6">
    <name type="scientific">Podarcis lilfordi</name>
    <name type="common">Lilford's wall lizard</name>
    <dbReference type="NCBI Taxonomy" id="74358"/>
    <lineage>
        <taxon>Eukaryota</taxon>
        <taxon>Metazoa</taxon>
        <taxon>Chordata</taxon>
        <taxon>Craniata</taxon>
        <taxon>Vertebrata</taxon>
        <taxon>Euteleostomi</taxon>
        <taxon>Lepidosauria</taxon>
        <taxon>Squamata</taxon>
        <taxon>Bifurcata</taxon>
        <taxon>Unidentata</taxon>
        <taxon>Episquamata</taxon>
        <taxon>Laterata</taxon>
        <taxon>Lacertibaenia</taxon>
        <taxon>Lacertidae</taxon>
        <taxon>Podarcis</taxon>
    </lineage>
</organism>
<evidence type="ECO:0000256" key="3">
    <source>
        <dbReference type="ARBA" id="ARBA00022723"/>
    </source>
</evidence>
<dbReference type="GO" id="GO:0005737">
    <property type="term" value="C:cytoplasm"/>
    <property type="evidence" value="ECO:0007669"/>
    <property type="project" value="TreeGrafter"/>
</dbReference>
<dbReference type="InterPro" id="IPR002401">
    <property type="entry name" value="Cyt_P450_E_grp-I"/>
</dbReference>
<dbReference type="InterPro" id="IPR050182">
    <property type="entry name" value="Cytochrome_P450_fam2"/>
</dbReference>
<dbReference type="GO" id="GO:0006805">
    <property type="term" value="P:xenobiotic metabolic process"/>
    <property type="evidence" value="ECO:0007669"/>
    <property type="project" value="TreeGrafter"/>
</dbReference>
<evidence type="ECO:0000256" key="2">
    <source>
        <dbReference type="ARBA" id="ARBA00010617"/>
    </source>
</evidence>
<protein>
    <submittedName>
        <fullName evidence="5">Cytochrome P450 2C5-like</fullName>
    </submittedName>
</protein>
<reference evidence="5" key="1">
    <citation type="submission" date="2022-12" db="EMBL/GenBank/DDBJ databases">
        <authorList>
            <person name="Alioto T."/>
            <person name="Alioto T."/>
            <person name="Gomez Garrido J."/>
        </authorList>
    </citation>
    <scope>NUCLEOTIDE SEQUENCE</scope>
</reference>
<evidence type="ECO:0000256" key="4">
    <source>
        <dbReference type="ARBA" id="ARBA00023004"/>
    </source>
</evidence>
<keyword evidence="4" id="KW-0408">Iron</keyword>
<sequence length="337" mass="37818">MVVLCGYEIMKDALVSYAEEFGGQSSQPILETVTKNLGISTRNKKKWKELHRFTLSTLQNIGMGKKSMAERIQEEVHCLVEVIATTKDRHLQIEEEDPAPVESTLKLFFKRNISEPLTIPNSFFGTFVDPPPLLFFKWVAICPDFPGYSSIFPDTVTAIFRLCPGNSGRSMSSSYLYLHFTLSSADLILNFLPFSRGDSNLTISLSLLNKSAHSPYPSKGDLSNFPSPDQTILHLSKSDFLQHIPGLVPEWFLYSCSTSMNFPKASVSDTPLPGSRRPLQTTFQTLACNVFASIYLQKRKADFLFRPSRFSAKLKFHRKKTLQIAQGKRACPGEALA</sequence>
<dbReference type="Pfam" id="PF00067">
    <property type="entry name" value="p450"/>
    <property type="match status" value="1"/>
</dbReference>
<dbReference type="GO" id="GO:0020037">
    <property type="term" value="F:heme binding"/>
    <property type="evidence" value="ECO:0007669"/>
    <property type="project" value="InterPro"/>
</dbReference>
<dbReference type="InterPro" id="IPR001128">
    <property type="entry name" value="Cyt_P450"/>
</dbReference>
<gene>
    <name evidence="5" type="ORF">PODLI_1B030751</name>
</gene>
<dbReference type="SUPFAM" id="SSF48264">
    <property type="entry name" value="Cytochrome P450"/>
    <property type="match status" value="1"/>
</dbReference>
<dbReference type="InterPro" id="IPR036396">
    <property type="entry name" value="Cyt_P450_sf"/>
</dbReference>
<dbReference type="GO" id="GO:0008392">
    <property type="term" value="F:arachidonate epoxygenase activity"/>
    <property type="evidence" value="ECO:0007669"/>
    <property type="project" value="TreeGrafter"/>
</dbReference>
<dbReference type="Proteomes" id="UP001178461">
    <property type="component" value="Chromosome 2"/>
</dbReference>
<evidence type="ECO:0000313" key="6">
    <source>
        <dbReference type="Proteomes" id="UP001178461"/>
    </source>
</evidence>
<dbReference type="GO" id="GO:0005506">
    <property type="term" value="F:iron ion binding"/>
    <property type="evidence" value="ECO:0007669"/>
    <property type="project" value="InterPro"/>
</dbReference>
<evidence type="ECO:0000256" key="1">
    <source>
        <dbReference type="ARBA" id="ARBA00001971"/>
    </source>
</evidence>
<dbReference type="EMBL" id="OX395127">
    <property type="protein sequence ID" value="CAI5766207.1"/>
    <property type="molecule type" value="Genomic_DNA"/>
</dbReference>
<evidence type="ECO:0000313" key="5">
    <source>
        <dbReference type="EMBL" id="CAI5766207.1"/>
    </source>
</evidence>
<name>A0AA35NZK4_9SAUR</name>
<accession>A0AA35NZK4</accession>
<comment type="similarity">
    <text evidence="2">Belongs to the cytochrome P450 family.</text>
</comment>
<dbReference type="Gene3D" id="1.10.630.10">
    <property type="entry name" value="Cytochrome P450"/>
    <property type="match status" value="1"/>
</dbReference>
<dbReference type="GO" id="GO:0019373">
    <property type="term" value="P:epoxygenase P450 pathway"/>
    <property type="evidence" value="ECO:0007669"/>
    <property type="project" value="TreeGrafter"/>
</dbReference>
<proteinExistence type="inferred from homology"/>